<feature type="domain" description="Amine oxidase" evidence="9">
    <location>
        <begin position="60"/>
        <end position="279"/>
    </location>
</feature>
<evidence type="ECO:0000259" key="9">
    <source>
        <dbReference type="Pfam" id="PF01593"/>
    </source>
</evidence>
<dbReference type="SUPFAM" id="SSF54373">
    <property type="entry name" value="FAD-linked reductases, C-terminal domain"/>
    <property type="match status" value="1"/>
</dbReference>
<keyword evidence="6" id="KW-0274">FAD</keyword>
<comment type="similarity">
    <text evidence="3">Belongs to the flavin monoamine oxidase family.</text>
</comment>
<dbReference type="Gene3D" id="3.90.660.10">
    <property type="match status" value="2"/>
</dbReference>
<evidence type="ECO:0000313" key="10">
    <source>
        <dbReference type="EMBL" id="KAJ9590453.1"/>
    </source>
</evidence>
<evidence type="ECO:0000256" key="3">
    <source>
        <dbReference type="ARBA" id="ARBA00005995"/>
    </source>
</evidence>
<keyword evidence="11" id="KW-1185">Reference proteome</keyword>
<comment type="caution">
    <text evidence="10">The sequence shown here is derived from an EMBL/GenBank/DDBJ whole genome shotgun (WGS) entry which is preliminary data.</text>
</comment>
<evidence type="ECO:0000256" key="8">
    <source>
        <dbReference type="SAM" id="MobiDB-lite"/>
    </source>
</evidence>
<dbReference type="InterPro" id="IPR050281">
    <property type="entry name" value="Flavin_monoamine_oxidase"/>
</dbReference>
<evidence type="ECO:0000256" key="5">
    <source>
        <dbReference type="ARBA" id="ARBA00022630"/>
    </source>
</evidence>
<keyword evidence="4" id="KW-0963">Cytoplasm</keyword>
<evidence type="ECO:0000256" key="6">
    <source>
        <dbReference type="ARBA" id="ARBA00022827"/>
    </source>
</evidence>
<proteinExistence type="inferred from homology"/>
<dbReference type="PANTHER" id="PTHR10742">
    <property type="entry name" value="FLAVIN MONOAMINE OXIDASE"/>
    <property type="match status" value="1"/>
</dbReference>
<feature type="non-terminal residue" evidence="10">
    <location>
        <position position="566"/>
    </location>
</feature>
<reference evidence="10" key="1">
    <citation type="journal article" date="2023" name="IScience">
        <title>Live-bearing cockroach genome reveals convergent evolutionary mechanisms linked to viviparity in insects and beyond.</title>
        <authorList>
            <person name="Fouks B."/>
            <person name="Harrison M.C."/>
            <person name="Mikhailova A.A."/>
            <person name="Marchal E."/>
            <person name="English S."/>
            <person name="Carruthers M."/>
            <person name="Jennings E.C."/>
            <person name="Chiamaka E.L."/>
            <person name="Frigard R.A."/>
            <person name="Pippel M."/>
            <person name="Attardo G.M."/>
            <person name="Benoit J.B."/>
            <person name="Bornberg-Bauer E."/>
            <person name="Tobe S.S."/>
        </authorList>
    </citation>
    <scope>NUCLEOTIDE SEQUENCE</scope>
    <source>
        <strain evidence="10">Stay&amp;Tobe</strain>
    </source>
</reference>
<evidence type="ECO:0000256" key="2">
    <source>
        <dbReference type="ARBA" id="ARBA00004496"/>
    </source>
</evidence>
<protein>
    <recommendedName>
        <fullName evidence="9">Amine oxidase domain-containing protein</fullName>
    </recommendedName>
</protein>
<gene>
    <name evidence="10" type="ORF">L9F63_016512</name>
</gene>
<dbReference type="SUPFAM" id="SSF51905">
    <property type="entry name" value="FAD/NAD(P)-binding domain"/>
    <property type="match status" value="1"/>
</dbReference>
<organism evidence="10 11">
    <name type="scientific">Diploptera punctata</name>
    <name type="common">Pacific beetle cockroach</name>
    <dbReference type="NCBI Taxonomy" id="6984"/>
    <lineage>
        <taxon>Eukaryota</taxon>
        <taxon>Metazoa</taxon>
        <taxon>Ecdysozoa</taxon>
        <taxon>Arthropoda</taxon>
        <taxon>Hexapoda</taxon>
        <taxon>Insecta</taxon>
        <taxon>Pterygota</taxon>
        <taxon>Neoptera</taxon>
        <taxon>Polyneoptera</taxon>
        <taxon>Dictyoptera</taxon>
        <taxon>Blattodea</taxon>
        <taxon>Blaberoidea</taxon>
        <taxon>Blaberidae</taxon>
        <taxon>Diplopterinae</taxon>
        <taxon>Diploptera</taxon>
    </lineage>
</organism>
<dbReference type="GO" id="GO:0005737">
    <property type="term" value="C:cytoplasm"/>
    <property type="evidence" value="ECO:0007669"/>
    <property type="project" value="UniProtKB-SubCell"/>
</dbReference>
<comment type="cofactor">
    <cofactor evidence="1">
        <name>FAD</name>
        <dbReference type="ChEBI" id="CHEBI:57692"/>
    </cofactor>
</comment>
<dbReference type="GO" id="GO:0046592">
    <property type="term" value="F:polyamine oxidase activity"/>
    <property type="evidence" value="ECO:0007669"/>
    <property type="project" value="TreeGrafter"/>
</dbReference>
<sequence>CFLLIEIPTKTSFTNVSHRGHSELCSIMLDPEGGGTTSPQAHTENYTNNRCKILIIGGGMAGLSAASHLVKNGVTDFKILEARNRIGGRIVSISTGSHKIELGANWIHGVLGNPMYEIAMANGLIDIVHVPKPHKVVAATEDGKQIPFQVLQEIYEAYVCFLRRCEEYFLCHYLPPTGINSVGEHISLEAALYLDRSADGEEDRHLKQLIFDCLLKRETCITGCDSMEEIDLLELGSYTELQGGNIILPSGYSSILEPVSRQIPSGNICKRRAVVTINWNYSEDSMSASITSPGGDSDDSDRTVTGEQGRRPSEASSRGASNSETYDNVSSQSSQSRSIDVPSSVEVVCEDGSRYYAEHVICTIPLGVLKEKAGTMFSPPLPQYKVDSINRLLFGTVDKILLEYDRPFLNPDVSEVMLLWETQPEAASGDLSDTWYRKIYSFSKLSETLLLGWISGKEAEYMEMLTHDQVSDTCTDILRKFLNDPFVPKPKMCICTSWHKQPYTRGAYTAIAVGASQIDIEHIAQPLYSNPQQKKPGNLLQDHHNNSGQLHSVLHNLHLTYLSGEP</sequence>
<keyword evidence="5" id="KW-0285">Flavoprotein</keyword>
<dbReference type="Proteomes" id="UP001233999">
    <property type="component" value="Unassembled WGS sequence"/>
</dbReference>
<dbReference type="AlphaFoldDB" id="A0AAD8A2X2"/>
<keyword evidence="7" id="KW-0560">Oxidoreductase</keyword>
<dbReference type="InterPro" id="IPR036188">
    <property type="entry name" value="FAD/NAD-bd_sf"/>
</dbReference>
<accession>A0AAD8A2X2</accession>
<dbReference type="InterPro" id="IPR002937">
    <property type="entry name" value="Amino_oxidase"/>
</dbReference>
<name>A0AAD8A2X2_DIPPU</name>
<feature type="compositionally biased region" description="Polar residues" evidence="8">
    <location>
        <begin position="314"/>
        <end position="328"/>
    </location>
</feature>
<evidence type="ECO:0000313" key="11">
    <source>
        <dbReference type="Proteomes" id="UP001233999"/>
    </source>
</evidence>
<feature type="compositionally biased region" description="Basic and acidic residues" evidence="8">
    <location>
        <begin position="300"/>
        <end position="313"/>
    </location>
</feature>
<feature type="compositionally biased region" description="Low complexity" evidence="8">
    <location>
        <begin position="329"/>
        <end position="343"/>
    </location>
</feature>
<evidence type="ECO:0000256" key="7">
    <source>
        <dbReference type="ARBA" id="ARBA00023002"/>
    </source>
</evidence>
<dbReference type="Pfam" id="PF01593">
    <property type="entry name" value="Amino_oxidase"/>
    <property type="match status" value="2"/>
</dbReference>
<dbReference type="PANTHER" id="PTHR10742:SF405">
    <property type="entry name" value="PEROXISOMAL N(1)-ACETYL-SPERMINE_SPERMIDINE OXIDASE"/>
    <property type="match status" value="1"/>
</dbReference>
<comment type="subcellular location">
    <subcellularLocation>
        <location evidence="2">Cytoplasm</location>
    </subcellularLocation>
</comment>
<evidence type="ECO:0000256" key="4">
    <source>
        <dbReference type="ARBA" id="ARBA00022490"/>
    </source>
</evidence>
<dbReference type="EMBL" id="JASPKZ010004215">
    <property type="protein sequence ID" value="KAJ9590453.1"/>
    <property type="molecule type" value="Genomic_DNA"/>
</dbReference>
<feature type="domain" description="Amine oxidase" evidence="9">
    <location>
        <begin position="339"/>
        <end position="526"/>
    </location>
</feature>
<feature type="region of interest" description="Disordered" evidence="8">
    <location>
        <begin position="286"/>
        <end position="343"/>
    </location>
</feature>
<reference evidence="10" key="2">
    <citation type="submission" date="2023-05" db="EMBL/GenBank/DDBJ databases">
        <authorList>
            <person name="Fouks B."/>
        </authorList>
    </citation>
    <scope>NUCLEOTIDE SEQUENCE</scope>
    <source>
        <strain evidence="10">Stay&amp;Tobe</strain>
        <tissue evidence="10">Testes</tissue>
    </source>
</reference>
<evidence type="ECO:0000256" key="1">
    <source>
        <dbReference type="ARBA" id="ARBA00001974"/>
    </source>
</evidence>
<feature type="non-terminal residue" evidence="10">
    <location>
        <position position="1"/>
    </location>
</feature>
<dbReference type="Gene3D" id="3.50.50.60">
    <property type="entry name" value="FAD/NAD(P)-binding domain"/>
    <property type="match status" value="2"/>
</dbReference>